<keyword evidence="10" id="KW-1185">Reference proteome</keyword>
<dbReference type="InterPro" id="IPR020956">
    <property type="entry name" value="TF_Aft1_OSM"/>
</dbReference>
<keyword evidence="3" id="KW-0238">DNA-binding</keyword>
<dbReference type="InterPro" id="IPR046347">
    <property type="entry name" value="bZIP_sf"/>
</dbReference>
<dbReference type="AlphaFoldDB" id="A0A6A5YEL4"/>
<dbReference type="FunFam" id="1.20.5.170:FF:000053">
    <property type="entry name" value="BZIP transcription factor AtfA"/>
    <property type="match status" value="1"/>
</dbReference>
<evidence type="ECO:0000256" key="4">
    <source>
        <dbReference type="ARBA" id="ARBA00023163"/>
    </source>
</evidence>
<feature type="compositionally biased region" description="Basic and acidic residues" evidence="7">
    <location>
        <begin position="329"/>
        <end position="338"/>
    </location>
</feature>
<dbReference type="InterPro" id="IPR004827">
    <property type="entry name" value="bZIP"/>
</dbReference>
<feature type="coiled-coil region" evidence="6">
    <location>
        <begin position="432"/>
        <end position="466"/>
    </location>
</feature>
<dbReference type="InterPro" id="IPR021755">
    <property type="entry name" value="TF_Aft1_HRA"/>
</dbReference>
<dbReference type="InterPro" id="IPR002112">
    <property type="entry name" value="Leuzip_Jun"/>
</dbReference>
<sequence length="527" mass="55842">MSSPQDSKRTLPPAAPEAPSEPNPTTTDATTTATTAAATTTTAPLAPPPRPTQNPDTPDYFSGNHGSNNHFNLEPNPFEQSFGNPSAETPGKSLLPPVASLTSPSSLLPAGTPGWGQSLRSGPLSPAMLTGPTGDSDYFGQPWKGGFPTPNESSLRTGLTPGGGGSMFPAPSPNSAALLSSFQSGGATPSTNEFYRTAFKMNTSNYNQSNAAPTSQPPEQSAPQGTDTKQFQPPQPQQPPPQGQQQDPFGQHDANVVTSLLGLSRADAQQNNNNGQFAMPGQPAHQINSNMGIQNHMGGQSQDPSPTNKRAKNSVVSMSGSADTGDFSDSVHSEDVKPARNRGKKATNGKTSSANGRRKADDAGKGPASKKTKGNNGNAMSQDDDDSDEDNAVKQEGGENGKKMTDEEKRKNFLERNRVAALKCRQRKKQWLQNLQAKVELFSTENDALSAQITQLREEIVNLKTMLLAHKDCPVSQAQGISGMAMTNFIGHLDQHSHPYGMGMPPNGVPPMGMGMQQPPPQAMQRR</sequence>
<dbReference type="EMBL" id="ML978714">
    <property type="protein sequence ID" value="KAF2089244.1"/>
    <property type="molecule type" value="Genomic_DNA"/>
</dbReference>
<evidence type="ECO:0000256" key="5">
    <source>
        <dbReference type="ARBA" id="ARBA00023242"/>
    </source>
</evidence>
<name>A0A6A5YEL4_9PEZI</name>
<dbReference type="Gene3D" id="1.20.5.170">
    <property type="match status" value="1"/>
</dbReference>
<evidence type="ECO:0000313" key="10">
    <source>
        <dbReference type="Proteomes" id="UP000799776"/>
    </source>
</evidence>
<dbReference type="GO" id="GO:0003677">
    <property type="term" value="F:DNA binding"/>
    <property type="evidence" value="ECO:0007669"/>
    <property type="project" value="UniProtKB-KW"/>
</dbReference>
<feature type="domain" description="BZIP" evidence="8">
    <location>
        <begin position="407"/>
        <end position="470"/>
    </location>
</feature>
<dbReference type="SMART" id="SM00338">
    <property type="entry name" value="BRLZ"/>
    <property type="match status" value="1"/>
</dbReference>
<dbReference type="CDD" id="cd14687">
    <property type="entry name" value="bZIP_ATF2"/>
    <property type="match status" value="1"/>
</dbReference>
<feature type="compositionally biased region" description="Basic and acidic residues" evidence="7">
    <location>
        <begin position="391"/>
        <end position="411"/>
    </location>
</feature>
<keyword evidence="4" id="KW-0804">Transcription</keyword>
<evidence type="ECO:0000313" key="9">
    <source>
        <dbReference type="EMBL" id="KAF2089244.1"/>
    </source>
</evidence>
<dbReference type="InterPro" id="IPR051027">
    <property type="entry name" value="bZIP_transcription_factors"/>
</dbReference>
<feature type="compositionally biased region" description="Polar residues" evidence="7">
    <location>
        <begin position="285"/>
        <end position="322"/>
    </location>
</feature>
<evidence type="ECO:0000256" key="2">
    <source>
        <dbReference type="ARBA" id="ARBA00023015"/>
    </source>
</evidence>
<proteinExistence type="predicted"/>
<dbReference type="SUPFAM" id="SSF57959">
    <property type="entry name" value="Leucine zipper domain"/>
    <property type="match status" value="1"/>
</dbReference>
<accession>A0A6A5YEL4</accession>
<gene>
    <name evidence="9" type="ORF">K490DRAFT_72058</name>
</gene>
<dbReference type="Proteomes" id="UP000799776">
    <property type="component" value="Unassembled WGS sequence"/>
</dbReference>
<evidence type="ECO:0000256" key="6">
    <source>
        <dbReference type="SAM" id="Coils"/>
    </source>
</evidence>
<dbReference type="PROSITE" id="PS50217">
    <property type="entry name" value="BZIP"/>
    <property type="match status" value="1"/>
</dbReference>
<comment type="subcellular location">
    <subcellularLocation>
        <location evidence="1">Nucleus</location>
    </subcellularLocation>
</comment>
<protein>
    <recommendedName>
        <fullName evidence="8">BZIP domain-containing protein</fullName>
    </recommendedName>
</protein>
<dbReference type="Pfam" id="PF11786">
    <property type="entry name" value="Aft1_HRA"/>
    <property type="match status" value="1"/>
</dbReference>
<feature type="compositionally biased region" description="Pro residues" evidence="7">
    <location>
        <begin position="233"/>
        <end position="242"/>
    </location>
</feature>
<organism evidence="9 10">
    <name type="scientific">Saccharata proteae CBS 121410</name>
    <dbReference type="NCBI Taxonomy" id="1314787"/>
    <lineage>
        <taxon>Eukaryota</taxon>
        <taxon>Fungi</taxon>
        <taxon>Dikarya</taxon>
        <taxon>Ascomycota</taxon>
        <taxon>Pezizomycotina</taxon>
        <taxon>Dothideomycetes</taxon>
        <taxon>Dothideomycetes incertae sedis</taxon>
        <taxon>Botryosphaeriales</taxon>
        <taxon>Saccharataceae</taxon>
        <taxon>Saccharata</taxon>
    </lineage>
</organism>
<dbReference type="PANTHER" id="PTHR19304">
    <property type="entry name" value="CYCLIC-AMP RESPONSE ELEMENT BINDING PROTEIN"/>
    <property type="match status" value="1"/>
</dbReference>
<evidence type="ECO:0000256" key="1">
    <source>
        <dbReference type="ARBA" id="ARBA00004123"/>
    </source>
</evidence>
<evidence type="ECO:0000256" key="7">
    <source>
        <dbReference type="SAM" id="MobiDB-lite"/>
    </source>
</evidence>
<dbReference type="OrthoDB" id="295274at2759"/>
<dbReference type="Pfam" id="PF00170">
    <property type="entry name" value="bZIP_1"/>
    <property type="match status" value="1"/>
</dbReference>
<dbReference type="Pfam" id="PF11785">
    <property type="entry name" value="Aft1_OSA"/>
    <property type="match status" value="1"/>
</dbReference>
<feature type="compositionally biased region" description="Polar residues" evidence="7">
    <location>
        <begin position="267"/>
        <end position="276"/>
    </location>
</feature>
<feature type="compositionally biased region" description="Low complexity" evidence="7">
    <location>
        <begin position="23"/>
        <end position="44"/>
    </location>
</feature>
<feature type="compositionally biased region" description="Pro residues" evidence="7">
    <location>
        <begin position="13"/>
        <end position="22"/>
    </location>
</feature>
<evidence type="ECO:0000259" key="8">
    <source>
        <dbReference type="PROSITE" id="PS50217"/>
    </source>
</evidence>
<feature type="compositionally biased region" description="Polar residues" evidence="7">
    <location>
        <begin position="182"/>
        <end position="229"/>
    </location>
</feature>
<keyword evidence="2" id="KW-0805">Transcription regulation</keyword>
<dbReference type="Pfam" id="PF11787">
    <property type="entry name" value="Aft1_HRR"/>
    <property type="match status" value="1"/>
</dbReference>
<feature type="compositionally biased region" description="Polar residues" evidence="7">
    <location>
        <begin position="78"/>
        <end position="87"/>
    </location>
</feature>
<dbReference type="PRINTS" id="PR00043">
    <property type="entry name" value="LEUZIPPRJUN"/>
</dbReference>
<keyword evidence="5" id="KW-0539">Nucleus</keyword>
<dbReference type="GO" id="GO:0003700">
    <property type="term" value="F:DNA-binding transcription factor activity"/>
    <property type="evidence" value="ECO:0007669"/>
    <property type="project" value="InterPro"/>
</dbReference>
<evidence type="ECO:0000256" key="3">
    <source>
        <dbReference type="ARBA" id="ARBA00023125"/>
    </source>
</evidence>
<dbReference type="GO" id="GO:0005634">
    <property type="term" value="C:nucleus"/>
    <property type="evidence" value="ECO:0007669"/>
    <property type="project" value="UniProtKB-SubCell"/>
</dbReference>
<keyword evidence="6" id="KW-0175">Coiled coil</keyword>
<feature type="region of interest" description="Disordered" evidence="7">
    <location>
        <begin position="1"/>
        <end position="411"/>
    </location>
</feature>
<dbReference type="InterPro" id="IPR021756">
    <property type="entry name" value="TF_Aft1_HRR"/>
</dbReference>
<reference evidence="9" key="1">
    <citation type="journal article" date="2020" name="Stud. Mycol.">
        <title>101 Dothideomycetes genomes: a test case for predicting lifestyles and emergence of pathogens.</title>
        <authorList>
            <person name="Haridas S."/>
            <person name="Albert R."/>
            <person name="Binder M."/>
            <person name="Bloem J."/>
            <person name="Labutti K."/>
            <person name="Salamov A."/>
            <person name="Andreopoulos B."/>
            <person name="Baker S."/>
            <person name="Barry K."/>
            <person name="Bills G."/>
            <person name="Bluhm B."/>
            <person name="Cannon C."/>
            <person name="Castanera R."/>
            <person name="Culley D."/>
            <person name="Daum C."/>
            <person name="Ezra D."/>
            <person name="Gonzalez J."/>
            <person name="Henrissat B."/>
            <person name="Kuo A."/>
            <person name="Liang C."/>
            <person name="Lipzen A."/>
            <person name="Lutzoni F."/>
            <person name="Magnuson J."/>
            <person name="Mondo S."/>
            <person name="Nolan M."/>
            <person name="Ohm R."/>
            <person name="Pangilinan J."/>
            <person name="Park H.-J."/>
            <person name="Ramirez L."/>
            <person name="Alfaro M."/>
            <person name="Sun H."/>
            <person name="Tritt A."/>
            <person name="Yoshinaga Y."/>
            <person name="Zwiers L.-H."/>
            <person name="Turgeon B."/>
            <person name="Goodwin S."/>
            <person name="Spatafora J."/>
            <person name="Crous P."/>
            <person name="Grigoriev I."/>
        </authorList>
    </citation>
    <scope>NUCLEOTIDE SEQUENCE</scope>
    <source>
        <strain evidence="9">CBS 121410</strain>
    </source>
</reference>
<feature type="compositionally biased region" description="Low complexity" evidence="7">
    <location>
        <begin position="93"/>
        <end position="112"/>
    </location>
</feature>